<feature type="binding site" evidence="6 8">
    <location>
        <begin position="114"/>
        <end position="115"/>
    </location>
    <ligand>
        <name>substrate</name>
    </ligand>
</feature>
<dbReference type="EMBL" id="JAHLFS010000022">
    <property type="protein sequence ID" value="MBU3851377.1"/>
    <property type="molecule type" value="Genomic_DNA"/>
</dbReference>
<dbReference type="InterPro" id="IPR029033">
    <property type="entry name" value="His_PPase_superfam"/>
</dbReference>
<feature type="binding site" evidence="6 8">
    <location>
        <begin position="183"/>
        <end position="184"/>
    </location>
    <ligand>
        <name>substrate</name>
    </ligand>
</feature>
<feature type="active site" description="Proton donor/acceptor" evidence="6 7">
    <location>
        <position position="87"/>
    </location>
</feature>
<feature type="binding site" evidence="6 8">
    <location>
        <position position="98"/>
    </location>
    <ligand>
        <name>substrate</name>
    </ligand>
</feature>
<comment type="function">
    <text evidence="6 10">Catalyzes the interconversion of 2-phosphoglycerate and 3-phosphoglycerate.</text>
</comment>
<dbReference type="CDD" id="cd07067">
    <property type="entry name" value="HP_PGM_like"/>
    <property type="match status" value="1"/>
</dbReference>
<reference evidence="11" key="2">
    <citation type="submission" date="2021-04" db="EMBL/GenBank/DDBJ databases">
        <authorList>
            <person name="Gilroy R."/>
        </authorList>
    </citation>
    <scope>NUCLEOTIDE SEQUENCE</scope>
    <source>
        <strain evidence="11">F6-6636</strain>
    </source>
</reference>
<dbReference type="EC" id="5.4.2.11" evidence="6 10"/>
<dbReference type="InterPro" id="IPR013078">
    <property type="entry name" value="His_Pase_superF_clade-1"/>
</dbReference>
<protein>
    <recommendedName>
        <fullName evidence="6 10">2,3-bisphosphoglycerate-dependent phosphoglycerate mutase</fullName>
        <shortName evidence="6">BPG-dependent PGAM</shortName>
        <shortName evidence="6">PGAM</shortName>
        <shortName evidence="6">Phosphoglyceromutase</shortName>
        <shortName evidence="6">dPGM</shortName>
        <ecNumber evidence="6 10">5.4.2.11</ecNumber>
    </recommendedName>
</protein>
<keyword evidence="5 6" id="KW-0413">Isomerase</keyword>
<evidence type="ECO:0000256" key="2">
    <source>
        <dbReference type="ARBA" id="ARBA00006717"/>
    </source>
</evidence>
<keyword evidence="3 6" id="KW-0312">Gluconeogenesis</keyword>
<dbReference type="InterPro" id="IPR005952">
    <property type="entry name" value="Phosphogly_mut1"/>
</dbReference>
<evidence type="ECO:0000256" key="4">
    <source>
        <dbReference type="ARBA" id="ARBA00023152"/>
    </source>
</evidence>
<comment type="caution">
    <text evidence="11">The sequence shown here is derived from an EMBL/GenBank/DDBJ whole genome shotgun (WGS) entry which is preliminary data.</text>
</comment>
<evidence type="ECO:0000256" key="5">
    <source>
        <dbReference type="ARBA" id="ARBA00023235"/>
    </source>
</evidence>
<dbReference type="Proteomes" id="UP000777303">
    <property type="component" value="Unassembled WGS sequence"/>
</dbReference>
<feature type="site" description="Transition state stabilizer" evidence="6 9">
    <location>
        <position position="182"/>
    </location>
</feature>
<evidence type="ECO:0000313" key="11">
    <source>
        <dbReference type="EMBL" id="MBU3851377.1"/>
    </source>
</evidence>
<proteinExistence type="inferred from homology"/>
<dbReference type="Pfam" id="PF00300">
    <property type="entry name" value="His_Phos_1"/>
    <property type="match status" value="2"/>
</dbReference>
<accession>A0A948TJE2</accession>
<sequence>MTKLVLLRHGQSEWNLSNRFTGWSDVDLNSQGVQEAHAAGQKLAAAGIDFDIAYTSLLKRAINTLHIVLKTTAHEWLPEVKTWRLNERHYGSLQGLNKTTTAEKYGTTQVQAWRRSYDVVPPLLTYDDPRAPWHDRRYYDVDPQLLPLGESLKMTLQRVLPFWSDVVVPQLRNNHNVLIVAHGNSLRALIKHIENISDEDIMQVELQTGVPVIYDITPDLVVNRKTLL</sequence>
<dbReference type="FunFam" id="3.40.50.1240:FF:000003">
    <property type="entry name" value="2,3-bisphosphoglycerate-dependent phosphoglycerate mutase"/>
    <property type="match status" value="1"/>
</dbReference>
<dbReference type="Gene3D" id="3.40.50.1240">
    <property type="entry name" value="Phosphoglycerate mutase-like"/>
    <property type="match status" value="1"/>
</dbReference>
<reference evidence="11" key="1">
    <citation type="journal article" date="2021" name="PeerJ">
        <title>Extensive microbial diversity within the chicken gut microbiome revealed by metagenomics and culture.</title>
        <authorList>
            <person name="Gilroy R."/>
            <person name="Ravi A."/>
            <person name="Getino M."/>
            <person name="Pursley I."/>
            <person name="Horton D.L."/>
            <person name="Alikhan N.F."/>
            <person name="Baker D."/>
            <person name="Gharbi K."/>
            <person name="Hall N."/>
            <person name="Watson M."/>
            <person name="Adriaenssens E.M."/>
            <person name="Foster-Nyarko E."/>
            <person name="Jarju S."/>
            <person name="Secka A."/>
            <person name="Antonio M."/>
            <person name="Oren A."/>
            <person name="Chaudhuri R.R."/>
            <person name="La Ragione R."/>
            <person name="Hildebrand F."/>
            <person name="Pallen M.J."/>
        </authorList>
    </citation>
    <scope>NUCLEOTIDE SEQUENCE</scope>
    <source>
        <strain evidence="11">F6-6636</strain>
    </source>
</reference>
<comment type="pathway">
    <text evidence="6 10">Carbohydrate degradation; glycolysis; pyruvate from D-glyceraldehyde 3-phosphate: step 3/5.</text>
</comment>
<dbReference type="NCBIfam" id="NF010713">
    <property type="entry name" value="PRK14115.1"/>
    <property type="match status" value="1"/>
</dbReference>
<feature type="binding site" evidence="6 8">
    <location>
        <begin position="8"/>
        <end position="15"/>
    </location>
    <ligand>
        <name>substrate</name>
    </ligand>
</feature>
<dbReference type="PROSITE" id="PS00175">
    <property type="entry name" value="PG_MUTASE"/>
    <property type="match status" value="1"/>
</dbReference>
<dbReference type="HAMAP" id="MF_01039">
    <property type="entry name" value="PGAM_GpmA"/>
    <property type="match status" value="1"/>
</dbReference>
<evidence type="ECO:0000256" key="10">
    <source>
        <dbReference type="RuleBase" id="RU004512"/>
    </source>
</evidence>
<dbReference type="PIRSF" id="PIRSF000709">
    <property type="entry name" value="6PFK_2-Ptase"/>
    <property type="match status" value="1"/>
</dbReference>
<comment type="similarity">
    <text evidence="2 6">Belongs to the phosphoglycerate mutase family. BPG-dependent PGAM subfamily.</text>
</comment>
<dbReference type="SUPFAM" id="SSF53254">
    <property type="entry name" value="Phosphoglycerate mutase-like"/>
    <property type="match status" value="1"/>
</dbReference>
<gene>
    <name evidence="6 11" type="primary">gpmA</name>
    <name evidence="11" type="ORF">H9901_01590</name>
</gene>
<evidence type="ECO:0000256" key="1">
    <source>
        <dbReference type="ARBA" id="ARBA00000380"/>
    </source>
</evidence>
<dbReference type="InterPro" id="IPR001345">
    <property type="entry name" value="PG/BPGM_mutase_AS"/>
</dbReference>
<dbReference type="AlphaFoldDB" id="A0A948TJE2"/>
<dbReference type="PANTHER" id="PTHR11931">
    <property type="entry name" value="PHOSPHOGLYCERATE MUTASE"/>
    <property type="match status" value="1"/>
</dbReference>
<keyword evidence="4 6" id="KW-0324">Glycolysis</keyword>
<organism evidence="11 12">
    <name type="scientific">Candidatus Paralactobacillus gallistercoris</name>
    <dbReference type="NCBI Taxonomy" id="2838724"/>
    <lineage>
        <taxon>Bacteria</taxon>
        <taxon>Bacillati</taxon>
        <taxon>Bacillota</taxon>
        <taxon>Bacilli</taxon>
        <taxon>Lactobacillales</taxon>
        <taxon>Lactobacillaceae</taxon>
        <taxon>Lactobacillus</taxon>
    </lineage>
</organism>
<feature type="binding site" evidence="6 8">
    <location>
        <begin position="21"/>
        <end position="22"/>
    </location>
    <ligand>
        <name>substrate</name>
    </ligand>
</feature>
<dbReference type="GO" id="GO:0006096">
    <property type="term" value="P:glycolytic process"/>
    <property type="evidence" value="ECO:0007669"/>
    <property type="project" value="UniProtKB-UniRule"/>
</dbReference>
<dbReference type="SMART" id="SM00855">
    <property type="entry name" value="PGAM"/>
    <property type="match status" value="1"/>
</dbReference>
<dbReference type="GO" id="GO:0006094">
    <property type="term" value="P:gluconeogenesis"/>
    <property type="evidence" value="ECO:0007669"/>
    <property type="project" value="UniProtKB-UniRule"/>
</dbReference>
<name>A0A948TJE2_9LACO</name>
<dbReference type="NCBIfam" id="TIGR01258">
    <property type="entry name" value="pgm_1"/>
    <property type="match status" value="1"/>
</dbReference>
<evidence type="ECO:0000256" key="3">
    <source>
        <dbReference type="ARBA" id="ARBA00022432"/>
    </source>
</evidence>
<feature type="active site" description="Tele-phosphohistidine intermediate" evidence="6 7">
    <location>
        <position position="9"/>
    </location>
</feature>
<evidence type="ECO:0000256" key="8">
    <source>
        <dbReference type="PIRSR" id="PIRSR613078-2"/>
    </source>
</evidence>
<dbReference type="GO" id="GO:0004619">
    <property type="term" value="F:phosphoglycerate mutase activity"/>
    <property type="evidence" value="ECO:0007669"/>
    <property type="project" value="UniProtKB-UniRule"/>
</dbReference>
<evidence type="ECO:0000256" key="7">
    <source>
        <dbReference type="PIRSR" id="PIRSR613078-1"/>
    </source>
</evidence>
<evidence type="ECO:0000256" key="6">
    <source>
        <dbReference type="HAMAP-Rule" id="MF_01039"/>
    </source>
</evidence>
<feature type="binding site" evidence="6 8">
    <location>
        <begin position="87"/>
        <end position="90"/>
    </location>
    <ligand>
        <name>substrate</name>
    </ligand>
</feature>
<feature type="binding site" evidence="6 8">
    <location>
        <position position="60"/>
    </location>
    <ligand>
        <name>substrate</name>
    </ligand>
</feature>
<evidence type="ECO:0000313" key="12">
    <source>
        <dbReference type="Proteomes" id="UP000777303"/>
    </source>
</evidence>
<comment type="catalytic activity">
    <reaction evidence="1 6 10">
        <text>(2R)-2-phosphoglycerate = (2R)-3-phosphoglycerate</text>
        <dbReference type="Rhea" id="RHEA:15901"/>
        <dbReference type="ChEBI" id="CHEBI:58272"/>
        <dbReference type="ChEBI" id="CHEBI:58289"/>
        <dbReference type="EC" id="5.4.2.11"/>
    </reaction>
</comment>
<evidence type="ECO:0000256" key="9">
    <source>
        <dbReference type="PIRSR" id="PIRSR613078-3"/>
    </source>
</evidence>